<dbReference type="PROSITE" id="PS51257">
    <property type="entry name" value="PROKAR_LIPOPROTEIN"/>
    <property type="match status" value="1"/>
</dbReference>
<dbReference type="AlphaFoldDB" id="A0A517NTS1"/>
<accession>A0A517NTS1</accession>
<dbReference type="Proteomes" id="UP000319817">
    <property type="component" value="Chromosome"/>
</dbReference>
<keyword evidence="2" id="KW-1185">Reference proteome</keyword>
<organism evidence="1 2">
    <name type="scientific">Stieleria marina</name>
    <dbReference type="NCBI Taxonomy" id="1930275"/>
    <lineage>
        <taxon>Bacteria</taxon>
        <taxon>Pseudomonadati</taxon>
        <taxon>Planctomycetota</taxon>
        <taxon>Planctomycetia</taxon>
        <taxon>Pirellulales</taxon>
        <taxon>Pirellulaceae</taxon>
        <taxon>Stieleria</taxon>
    </lineage>
</organism>
<gene>
    <name evidence="1" type="ORF">K239x_24750</name>
</gene>
<sequence>MLQRAIAMLLLAFVCGCSIPIYSVRTEYHGSKSVIERELDRILADGTQLDDAITILVDNGYTTQVHHDDAGTSLPHSIRAEKRNAYDTQDAKISIPVESGRIVRPFRIEWVEVATGTTDSTSDR</sequence>
<name>A0A517NTS1_9BACT</name>
<reference evidence="1 2" key="1">
    <citation type="submission" date="2019-02" db="EMBL/GenBank/DDBJ databases">
        <title>Deep-cultivation of Planctomycetes and their phenomic and genomic characterization uncovers novel biology.</title>
        <authorList>
            <person name="Wiegand S."/>
            <person name="Jogler M."/>
            <person name="Boedeker C."/>
            <person name="Pinto D."/>
            <person name="Vollmers J."/>
            <person name="Rivas-Marin E."/>
            <person name="Kohn T."/>
            <person name="Peeters S.H."/>
            <person name="Heuer A."/>
            <person name="Rast P."/>
            <person name="Oberbeckmann S."/>
            <person name="Bunk B."/>
            <person name="Jeske O."/>
            <person name="Meyerdierks A."/>
            <person name="Storesund J.E."/>
            <person name="Kallscheuer N."/>
            <person name="Luecker S."/>
            <person name="Lage O.M."/>
            <person name="Pohl T."/>
            <person name="Merkel B.J."/>
            <person name="Hornburger P."/>
            <person name="Mueller R.-W."/>
            <person name="Bruemmer F."/>
            <person name="Labrenz M."/>
            <person name="Spormann A.M."/>
            <person name="Op den Camp H."/>
            <person name="Overmann J."/>
            <person name="Amann R."/>
            <person name="Jetten M.S.M."/>
            <person name="Mascher T."/>
            <person name="Medema M.H."/>
            <person name="Devos D.P."/>
            <person name="Kaster A.-K."/>
            <person name="Ovreas L."/>
            <person name="Rohde M."/>
            <person name="Galperin M.Y."/>
            <person name="Jogler C."/>
        </authorList>
    </citation>
    <scope>NUCLEOTIDE SEQUENCE [LARGE SCALE GENOMIC DNA]</scope>
    <source>
        <strain evidence="1 2">K23_9</strain>
    </source>
</reference>
<evidence type="ECO:0000313" key="2">
    <source>
        <dbReference type="Proteomes" id="UP000319817"/>
    </source>
</evidence>
<protein>
    <submittedName>
        <fullName evidence="1">Uncharacterized protein</fullName>
    </submittedName>
</protein>
<dbReference type="EMBL" id="CP036526">
    <property type="protein sequence ID" value="QDT10518.1"/>
    <property type="molecule type" value="Genomic_DNA"/>
</dbReference>
<evidence type="ECO:0000313" key="1">
    <source>
        <dbReference type="EMBL" id="QDT10518.1"/>
    </source>
</evidence>
<proteinExistence type="predicted"/>